<accession>A0ABZ2UM61</accession>
<reference evidence="1 2" key="1">
    <citation type="submission" date="2024-04" db="EMBL/GenBank/DDBJ databases">
        <title>Okeanomitos corallinicola gen. &amp; sp. nov. (Nostocales, Cyanobacteria), a new toxic marine heterocyst-forming cyanobacterium from a coral reef.</title>
        <authorList>
            <person name="Li H."/>
            <person name="Li R."/>
            <person name="Kang J."/>
            <person name="Hii K.S."/>
            <person name="Mohamed H.F."/>
            <person name="Xu X."/>
            <person name="Luo Z."/>
        </authorList>
    </citation>
    <scope>NUCLEOTIDE SEQUENCE [LARGE SCALE GENOMIC DNA]</scope>
    <source>
        <strain evidence="1 2">TIOX110</strain>
    </source>
</reference>
<protein>
    <submittedName>
        <fullName evidence="1">Uncharacterized protein</fullName>
    </submittedName>
</protein>
<dbReference type="EMBL" id="CP150886">
    <property type="protein sequence ID" value="WZB86077.1"/>
    <property type="molecule type" value="Genomic_DNA"/>
</dbReference>
<evidence type="ECO:0000313" key="2">
    <source>
        <dbReference type="Proteomes" id="UP001483337"/>
    </source>
</evidence>
<evidence type="ECO:0000313" key="1">
    <source>
        <dbReference type="EMBL" id="WZB86077.1"/>
    </source>
</evidence>
<name>A0ABZ2UM61_9CYAN</name>
<proteinExistence type="predicted"/>
<dbReference type="RefSeq" id="WP_353928993.1">
    <property type="nucleotide sequence ID" value="NZ_CP150886.1"/>
</dbReference>
<keyword evidence="2" id="KW-1185">Reference proteome</keyword>
<sequence>MPAPLVQRVKNYKITKVCKSSSQVIKLALDLLQYQELEQAL</sequence>
<organism evidence="1 2">
    <name type="scientific">Okeanomitos corallinicola TIOX110</name>
    <dbReference type="NCBI Taxonomy" id="3133117"/>
    <lineage>
        <taxon>Bacteria</taxon>
        <taxon>Bacillati</taxon>
        <taxon>Cyanobacteriota</taxon>
        <taxon>Cyanophyceae</taxon>
        <taxon>Nostocales</taxon>
        <taxon>Aphanizomenonaceae</taxon>
        <taxon>Okeanomitos</taxon>
    </lineage>
</organism>
<dbReference type="Proteomes" id="UP001483337">
    <property type="component" value="Chromosome"/>
</dbReference>
<gene>
    <name evidence="1" type="ORF">WJM97_11700</name>
</gene>